<name>A0A1H3T615_9RHOB</name>
<dbReference type="Gene3D" id="3.40.50.1820">
    <property type="entry name" value="alpha/beta hydrolase"/>
    <property type="match status" value="1"/>
</dbReference>
<reference evidence="2" key="1">
    <citation type="submission" date="2016-10" db="EMBL/GenBank/DDBJ databases">
        <authorList>
            <person name="Varghese N."/>
            <person name="Submissions S."/>
        </authorList>
    </citation>
    <scope>NUCLEOTIDE SEQUENCE [LARGE SCALE GENOMIC DNA]</scope>
    <source>
        <strain evidence="2">DSM 100420</strain>
    </source>
</reference>
<organism evidence="1 2">
    <name type="scientific">Jannaschia faecimaris</name>
    <dbReference type="NCBI Taxonomy" id="1244108"/>
    <lineage>
        <taxon>Bacteria</taxon>
        <taxon>Pseudomonadati</taxon>
        <taxon>Pseudomonadota</taxon>
        <taxon>Alphaproteobacteria</taxon>
        <taxon>Rhodobacterales</taxon>
        <taxon>Roseobacteraceae</taxon>
        <taxon>Jannaschia</taxon>
    </lineage>
</organism>
<proteinExistence type="predicted"/>
<gene>
    <name evidence="1" type="ORF">SAMN05444004_11511</name>
</gene>
<dbReference type="STRING" id="1244108.SAMN05444004_11511"/>
<dbReference type="EMBL" id="FNPX01000015">
    <property type="protein sequence ID" value="SDZ45145.1"/>
    <property type="molecule type" value="Genomic_DNA"/>
</dbReference>
<protein>
    <submittedName>
        <fullName evidence="1">Uncharacterized protein</fullName>
    </submittedName>
</protein>
<sequence length="79" mass="8768">MQQNANLIGRFLWFSWPTDGAAAYYTHDEADLYWSLPDIADTIIELERRFGPGTVDVIGHSLGARGVVLALAEVANRHP</sequence>
<dbReference type="SUPFAM" id="SSF53474">
    <property type="entry name" value="alpha/beta-Hydrolases"/>
    <property type="match status" value="1"/>
</dbReference>
<dbReference type="AlphaFoldDB" id="A0A1H3T615"/>
<dbReference type="InterPro" id="IPR010297">
    <property type="entry name" value="DUF900_hydrolase"/>
</dbReference>
<evidence type="ECO:0000313" key="2">
    <source>
        <dbReference type="Proteomes" id="UP000198914"/>
    </source>
</evidence>
<evidence type="ECO:0000313" key="1">
    <source>
        <dbReference type="EMBL" id="SDZ45145.1"/>
    </source>
</evidence>
<dbReference type="InterPro" id="IPR029058">
    <property type="entry name" value="AB_hydrolase_fold"/>
</dbReference>
<keyword evidence="2" id="KW-1185">Reference proteome</keyword>
<accession>A0A1H3T615</accession>
<dbReference type="Proteomes" id="UP000198914">
    <property type="component" value="Unassembled WGS sequence"/>
</dbReference>
<dbReference type="Pfam" id="PF05990">
    <property type="entry name" value="DUF900"/>
    <property type="match status" value="1"/>
</dbReference>